<accession>A0A7J6LIY3</accession>
<sequence>MASVIMLFLHAVAMVLFSLQARAAPFRASFFPRARGDYYINDYISFQVDGTVELARTDAGGVRRRYKCGYTTKPTRTFIQVQITGSECDELVKYARGVLDNRALEPRLTLDKRYLTFYQGEETLTYQAIER</sequence>
<name>A0A7J6LIY3_PERCH</name>
<evidence type="ECO:0000256" key="1">
    <source>
        <dbReference type="SAM" id="SignalP"/>
    </source>
</evidence>
<organism evidence="2 3">
    <name type="scientific">Perkinsus chesapeaki</name>
    <name type="common">Clam parasite</name>
    <name type="synonym">Perkinsus andrewsi</name>
    <dbReference type="NCBI Taxonomy" id="330153"/>
    <lineage>
        <taxon>Eukaryota</taxon>
        <taxon>Sar</taxon>
        <taxon>Alveolata</taxon>
        <taxon>Perkinsozoa</taxon>
        <taxon>Perkinsea</taxon>
        <taxon>Perkinsida</taxon>
        <taxon>Perkinsidae</taxon>
        <taxon>Perkinsus</taxon>
    </lineage>
</organism>
<dbReference type="EMBL" id="JAAPAO010000461">
    <property type="protein sequence ID" value="KAF4659235.1"/>
    <property type="molecule type" value="Genomic_DNA"/>
</dbReference>
<evidence type="ECO:0000313" key="2">
    <source>
        <dbReference type="EMBL" id="KAF4659235.1"/>
    </source>
</evidence>
<evidence type="ECO:0000313" key="3">
    <source>
        <dbReference type="Proteomes" id="UP000591131"/>
    </source>
</evidence>
<dbReference type="Proteomes" id="UP000591131">
    <property type="component" value="Unassembled WGS sequence"/>
</dbReference>
<protein>
    <submittedName>
        <fullName evidence="2">Uncharacterized protein</fullName>
    </submittedName>
</protein>
<dbReference type="AlphaFoldDB" id="A0A7J6LIY3"/>
<feature type="signal peptide" evidence="1">
    <location>
        <begin position="1"/>
        <end position="23"/>
    </location>
</feature>
<comment type="caution">
    <text evidence="2">The sequence shown here is derived from an EMBL/GenBank/DDBJ whole genome shotgun (WGS) entry which is preliminary data.</text>
</comment>
<proteinExistence type="predicted"/>
<feature type="chain" id="PRO_5029912815" evidence="1">
    <location>
        <begin position="24"/>
        <end position="131"/>
    </location>
</feature>
<keyword evidence="1" id="KW-0732">Signal</keyword>
<gene>
    <name evidence="2" type="ORF">FOL47_007679</name>
</gene>
<keyword evidence="3" id="KW-1185">Reference proteome</keyword>
<reference evidence="2 3" key="1">
    <citation type="submission" date="2020-04" db="EMBL/GenBank/DDBJ databases">
        <title>Perkinsus chesapeaki whole genome sequence.</title>
        <authorList>
            <person name="Bogema D.R."/>
        </authorList>
    </citation>
    <scope>NUCLEOTIDE SEQUENCE [LARGE SCALE GENOMIC DNA]</scope>
    <source>
        <strain evidence="2">ATCC PRA-425</strain>
    </source>
</reference>